<sequence>MEQLKPICVFCFPPITSTLIPGQAGFPVYKYVPYGLVSEVMPYLSRRAQENRGFMKGAQKELKRRLASGELLYRPAYKHRRTDNECVNVSSTFVFIFSS</sequence>
<evidence type="ECO:0000313" key="2">
    <source>
        <dbReference type="Proteomes" id="UP001057452"/>
    </source>
</evidence>
<reference evidence="1" key="1">
    <citation type="submission" date="2022-05" db="EMBL/GenBank/DDBJ databases">
        <title>Chromosome-level genome of Chaenocephalus aceratus.</title>
        <authorList>
            <person name="Park H."/>
        </authorList>
    </citation>
    <scope>NUCLEOTIDE SEQUENCE</scope>
    <source>
        <strain evidence="1">KU_202001</strain>
    </source>
</reference>
<dbReference type="EMBL" id="CM043793">
    <property type="protein sequence ID" value="KAI4820785.1"/>
    <property type="molecule type" value="Genomic_DNA"/>
</dbReference>
<comment type="caution">
    <text evidence="1">The sequence shown here is derived from an EMBL/GenBank/DDBJ whole genome shotgun (WGS) entry which is preliminary data.</text>
</comment>
<evidence type="ECO:0000313" key="1">
    <source>
        <dbReference type="EMBL" id="KAI4820785.1"/>
    </source>
</evidence>
<keyword evidence="2" id="KW-1185">Reference proteome</keyword>
<name>A0ACB9X2Q1_CHAAC</name>
<gene>
    <name evidence="1" type="ORF">KUCAC02_028753</name>
</gene>
<proteinExistence type="predicted"/>
<organism evidence="1 2">
    <name type="scientific">Chaenocephalus aceratus</name>
    <name type="common">Blackfin icefish</name>
    <name type="synonym">Chaenichthys aceratus</name>
    <dbReference type="NCBI Taxonomy" id="36190"/>
    <lineage>
        <taxon>Eukaryota</taxon>
        <taxon>Metazoa</taxon>
        <taxon>Chordata</taxon>
        <taxon>Craniata</taxon>
        <taxon>Vertebrata</taxon>
        <taxon>Euteleostomi</taxon>
        <taxon>Actinopterygii</taxon>
        <taxon>Neopterygii</taxon>
        <taxon>Teleostei</taxon>
        <taxon>Neoteleostei</taxon>
        <taxon>Acanthomorphata</taxon>
        <taxon>Eupercaria</taxon>
        <taxon>Perciformes</taxon>
        <taxon>Notothenioidei</taxon>
        <taxon>Channichthyidae</taxon>
        <taxon>Chaenocephalus</taxon>
    </lineage>
</organism>
<accession>A0ACB9X2Q1</accession>
<protein>
    <submittedName>
        <fullName evidence="1">Uncharacterized protein</fullName>
    </submittedName>
</protein>
<dbReference type="Proteomes" id="UP001057452">
    <property type="component" value="Chromosome 9"/>
</dbReference>